<comment type="catalytic activity">
    <reaction evidence="6">
        <text>guanosine(2069) in 23S rRNA + S-adenosyl-L-methionine = N(2)-methylguanosine(2069) in 23S rRNA + S-adenosyl-L-homocysteine + H(+)</text>
        <dbReference type="Rhea" id="RHEA:43772"/>
        <dbReference type="Rhea" id="RHEA-COMP:10688"/>
        <dbReference type="Rhea" id="RHEA-COMP:10689"/>
        <dbReference type="ChEBI" id="CHEBI:15378"/>
        <dbReference type="ChEBI" id="CHEBI:57856"/>
        <dbReference type="ChEBI" id="CHEBI:59789"/>
        <dbReference type="ChEBI" id="CHEBI:74269"/>
        <dbReference type="ChEBI" id="CHEBI:74481"/>
        <dbReference type="EC" id="2.1.1.264"/>
    </reaction>
</comment>
<keyword evidence="10" id="KW-1185">Reference proteome</keyword>
<dbReference type="EC" id="2.1.1.173" evidence="6"/>
<dbReference type="EMBL" id="BSPD01000073">
    <property type="protein sequence ID" value="GLS27315.1"/>
    <property type="molecule type" value="Genomic_DNA"/>
</dbReference>
<evidence type="ECO:0000259" key="8">
    <source>
        <dbReference type="PROSITE" id="PS51165"/>
    </source>
</evidence>
<dbReference type="CDD" id="cd02440">
    <property type="entry name" value="AdoMet_MTases"/>
    <property type="match status" value="1"/>
</dbReference>
<dbReference type="InterPro" id="IPR004114">
    <property type="entry name" value="THUMP_dom"/>
</dbReference>
<dbReference type="Proteomes" id="UP001156870">
    <property type="component" value="Unassembled WGS sequence"/>
</dbReference>
<dbReference type="InterPro" id="IPR029063">
    <property type="entry name" value="SAM-dependent_MTases_sf"/>
</dbReference>
<dbReference type="Gene3D" id="3.30.2130.30">
    <property type="match status" value="1"/>
</dbReference>
<dbReference type="NCBIfam" id="NF008748">
    <property type="entry name" value="PRK11783.1"/>
    <property type="match status" value="1"/>
</dbReference>
<dbReference type="HAMAP" id="MF_01858">
    <property type="entry name" value="23SrRNA_methyltr_KL"/>
    <property type="match status" value="1"/>
</dbReference>
<dbReference type="Gene3D" id="3.30.750.80">
    <property type="entry name" value="RNA methyltransferase domain (HRMD) like"/>
    <property type="match status" value="1"/>
</dbReference>
<accession>A0AA37T5J0</accession>
<comment type="catalytic activity">
    <reaction evidence="6">
        <text>guanosine(2445) in 23S rRNA + S-adenosyl-L-methionine = N(2)-methylguanosine(2445) in 23S rRNA + S-adenosyl-L-homocysteine + H(+)</text>
        <dbReference type="Rhea" id="RHEA:42740"/>
        <dbReference type="Rhea" id="RHEA-COMP:10215"/>
        <dbReference type="Rhea" id="RHEA-COMP:10216"/>
        <dbReference type="ChEBI" id="CHEBI:15378"/>
        <dbReference type="ChEBI" id="CHEBI:57856"/>
        <dbReference type="ChEBI" id="CHEBI:59789"/>
        <dbReference type="ChEBI" id="CHEBI:74269"/>
        <dbReference type="ChEBI" id="CHEBI:74481"/>
        <dbReference type="EC" id="2.1.1.173"/>
    </reaction>
</comment>
<reference evidence="9 10" key="1">
    <citation type="journal article" date="2014" name="Int. J. Syst. Evol. Microbiol.">
        <title>Complete genome sequence of Corynebacterium casei LMG S-19264T (=DSM 44701T), isolated from a smear-ripened cheese.</title>
        <authorList>
            <consortium name="US DOE Joint Genome Institute (JGI-PGF)"/>
            <person name="Walter F."/>
            <person name="Albersmeier A."/>
            <person name="Kalinowski J."/>
            <person name="Ruckert C."/>
        </authorList>
    </citation>
    <scope>NUCLEOTIDE SEQUENCE [LARGE SCALE GENOMIC DNA]</scope>
    <source>
        <strain evidence="9 10">NBRC 110095</strain>
    </source>
</reference>
<comment type="subcellular location">
    <subcellularLocation>
        <location evidence="6">Cytoplasm</location>
    </subcellularLocation>
</comment>
<dbReference type="Gene3D" id="3.40.50.150">
    <property type="entry name" value="Vaccinia Virus protein VP39"/>
    <property type="match status" value="2"/>
</dbReference>
<proteinExistence type="inferred from homology"/>
<dbReference type="PROSITE" id="PS51165">
    <property type="entry name" value="THUMP"/>
    <property type="match status" value="1"/>
</dbReference>
<evidence type="ECO:0000256" key="2">
    <source>
        <dbReference type="ARBA" id="ARBA00022552"/>
    </source>
</evidence>
<comment type="similarity">
    <text evidence="6">Belongs to the methyltransferase superfamily. RlmKL family.</text>
</comment>
<evidence type="ECO:0000256" key="3">
    <source>
        <dbReference type="ARBA" id="ARBA00022603"/>
    </source>
</evidence>
<dbReference type="PANTHER" id="PTHR47313">
    <property type="entry name" value="RIBOSOMAL RNA LARGE SUBUNIT METHYLTRANSFERASE K/L"/>
    <property type="match status" value="1"/>
</dbReference>
<dbReference type="PROSITE" id="PS00092">
    <property type="entry name" value="N6_MTASE"/>
    <property type="match status" value="1"/>
</dbReference>
<dbReference type="Pfam" id="PF10672">
    <property type="entry name" value="Methyltrans_SAM"/>
    <property type="match status" value="1"/>
</dbReference>
<dbReference type="InterPro" id="IPR002052">
    <property type="entry name" value="DNA_methylase_N6_adenine_CS"/>
</dbReference>
<dbReference type="GO" id="GO:0003723">
    <property type="term" value="F:RNA binding"/>
    <property type="evidence" value="ECO:0007669"/>
    <property type="project" value="UniProtKB-UniRule"/>
</dbReference>
<evidence type="ECO:0000256" key="4">
    <source>
        <dbReference type="ARBA" id="ARBA00022679"/>
    </source>
</evidence>
<dbReference type="EC" id="2.1.1.264" evidence="6"/>
<evidence type="ECO:0000256" key="1">
    <source>
        <dbReference type="ARBA" id="ARBA00022490"/>
    </source>
</evidence>
<dbReference type="InterPro" id="IPR000241">
    <property type="entry name" value="RlmKL-like_Mtase"/>
</dbReference>
<name>A0AA37T5J0_9GAMM</name>
<dbReference type="GO" id="GO:0005737">
    <property type="term" value="C:cytoplasm"/>
    <property type="evidence" value="ECO:0007669"/>
    <property type="project" value="UniProtKB-SubCell"/>
</dbReference>
<dbReference type="PIRSF" id="PIRSF037618">
    <property type="entry name" value="RNA_Mtase_bacteria_prd"/>
    <property type="match status" value="1"/>
</dbReference>
<dbReference type="InterPro" id="IPR017244">
    <property type="entry name" value="23SrRNA_methyltr_KL"/>
</dbReference>
<evidence type="ECO:0000256" key="6">
    <source>
        <dbReference type="HAMAP-Rule" id="MF_01858"/>
    </source>
</evidence>
<evidence type="ECO:0000256" key="5">
    <source>
        <dbReference type="ARBA" id="ARBA00022691"/>
    </source>
</evidence>
<keyword evidence="1 6" id="KW-0963">Cytoplasm</keyword>
<evidence type="ECO:0000313" key="9">
    <source>
        <dbReference type="EMBL" id="GLS27315.1"/>
    </source>
</evidence>
<organism evidence="9 10">
    <name type="scientific">Marinibactrum halimedae</name>
    <dbReference type="NCBI Taxonomy" id="1444977"/>
    <lineage>
        <taxon>Bacteria</taxon>
        <taxon>Pseudomonadati</taxon>
        <taxon>Pseudomonadota</taxon>
        <taxon>Gammaproteobacteria</taxon>
        <taxon>Cellvibrionales</taxon>
        <taxon>Cellvibrionaceae</taxon>
        <taxon>Marinibactrum</taxon>
    </lineage>
</organism>
<gene>
    <name evidence="6 9" type="primary">rlmL</name>
    <name evidence="9" type="ORF">GCM10007877_30340</name>
</gene>
<dbReference type="RefSeq" id="WP_232593834.1">
    <property type="nucleotide sequence ID" value="NZ_BSPD01000073.1"/>
</dbReference>
<evidence type="ECO:0000256" key="7">
    <source>
        <dbReference type="PROSITE-ProRule" id="PRU00529"/>
    </source>
</evidence>
<keyword evidence="2 6" id="KW-0698">rRNA processing</keyword>
<sequence length="715" mass="81492">MTEYYLSCPKGLEQLLQWEMETIGVTPTRHTVGGVWGEATQEQAYRLCLWSRLANKILLPLAHKEMQSADDLYDIVKAIPWEDHINPAGKLLVDFSGTNRTIRHSQFGALRVKDAIVDRCRETLGARPSIDKDHPDLLVNARLHKGRVTIAIDLVGESLHRRAYRLKQGAAPLKENLAAALLYRAGWMSYLEEECALLDPMCGSATLLIEGAMMAADIAPGMKRQSFGFERWLNHRNDLWLTLREEAIERREVGLAKPLPEIRGYDEDRRVLDAAEFNIGMAGLSEWVRVIHKPVAEFKKPTHRPLSKGLILTNPPYGERLGEEEALKGLYRSLGDQCRASFQGWQAGIFTGNPDLGKHMGLRAQKKYKFYNGKIPSELLLIDIAEDSFVNAPPPDTSEKLSEGAQMVANRLQKNRKSLTKWQRANGVEAFRLYDADMPEYAAAIDLYGEHVHIQEYQAPKSVDEQKAQQRLADIEQAVRHVLQPDREKISVKQRRRNRGKQQYERLGGDGGDVFTVREGQGQFRINLWDYLDTGLFLDHRPLRLKIAESAKGKKFLNLFCYTASASVHAALGGATETVNVDLSKTYLEWAQQNFEANHISLSRHRFIHKDCLQWLQECREGFDVIMLDPPTFSNSKRMEGVLDIQRDHVTLVKRCMDLLTPTGVLYFSNNQRTFKLDESALDAYEIHNITADTIDADFKRNSKIHHCWEISHRL</sequence>
<keyword evidence="5 6" id="KW-0949">S-adenosyl-L-methionine</keyword>
<dbReference type="GO" id="GO:0070043">
    <property type="term" value="F:rRNA (guanine-N7-)-methyltransferase activity"/>
    <property type="evidence" value="ECO:0007669"/>
    <property type="project" value="UniProtKB-UniRule"/>
</dbReference>
<keyword evidence="3 6" id="KW-0489">Methyltransferase</keyword>
<dbReference type="PANTHER" id="PTHR47313:SF1">
    <property type="entry name" value="RIBOSOMAL RNA LARGE SUBUNIT METHYLTRANSFERASE K_L"/>
    <property type="match status" value="1"/>
</dbReference>
<dbReference type="Pfam" id="PF01170">
    <property type="entry name" value="UPF0020"/>
    <property type="match status" value="1"/>
</dbReference>
<dbReference type="AlphaFoldDB" id="A0AA37T5J0"/>
<dbReference type="SMART" id="SM00981">
    <property type="entry name" value="THUMP"/>
    <property type="match status" value="1"/>
</dbReference>
<dbReference type="SUPFAM" id="SSF53335">
    <property type="entry name" value="S-adenosyl-L-methionine-dependent methyltransferases"/>
    <property type="match status" value="2"/>
</dbReference>
<dbReference type="InterPro" id="IPR054170">
    <property type="entry name" value="RlmL_1st"/>
</dbReference>
<dbReference type="InterPro" id="IPR019614">
    <property type="entry name" value="SAM-dep_methyl-trfase"/>
</dbReference>
<evidence type="ECO:0000313" key="10">
    <source>
        <dbReference type="Proteomes" id="UP001156870"/>
    </source>
</evidence>
<dbReference type="CDD" id="cd11715">
    <property type="entry name" value="THUMP_AdoMetMT"/>
    <property type="match status" value="1"/>
</dbReference>
<dbReference type="Pfam" id="PF22020">
    <property type="entry name" value="RlmL_1st"/>
    <property type="match status" value="1"/>
</dbReference>
<keyword evidence="4 6" id="KW-0808">Transferase</keyword>
<comment type="caution">
    <text evidence="9">The sequence shown here is derived from an EMBL/GenBank/DDBJ whole genome shotgun (WGS) entry which is preliminary data.</text>
</comment>
<comment type="function">
    <text evidence="6">Specifically methylates the guanine in position 2445 (m2G2445) and the guanine in position 2069 (m7G2069) of 23S rRNA.</text>
</comment>
<dbReference type="GO" id="GO:0052915">
    <property type="term" value="F:23S rRNA (guanine(2445)-N(2))-methyltransferase activity"/>
    <property type="evidence" value="ECO:0007669"/>
    <property type="project" value="UniProtKB-UniRule"/>
</dbReference>
<feature type="domain" description="THUMP" evidence="8">
    <location>
        <begin position="43"/>
        <end position="154"/>
    </location>
</feature>
<dbReference type="Pfam" id="PF02926">
    <property type="entry name" value="THUMP"/>
    <property type="match status" value="1"/>
</dbReference>
<keyword evidence="7" id="KW-0694">RNA-binding</keyword>
<protein>
    <recommendedName>
        <fullName evidence="6">Ribosomal RNA large subunit methyltransferase K/L</fullName>
    </recommendedName>
    <domain>
        <recommendedName>
            <fullName evidence="6">23S rRNA m2G2445 methyltransferase</fullName>
            <ecNumber evidence="6">2.1.1.173</ecNumber>
        </recommendedName>
        <alternativeName>
            <fullName evidence="6">rRNA (guanine-N(2)-)-methyltransferase RlmL</fullName>
        </alternativeName>
    </domain>
    <domain>
        <recommendedName>
            <fullName evidence="6">23S rRNA m7G2069 methyltransferase</fullName>
            <ecNumber evidence="6">2.1.1.264</ecNumber>
        </recommendedName>
        <alternativeName>
            <fullName evidence="6">rRNA (guanine-N(7)-)-methyltransferase RlmK</fullName>
        </alternativeName>
    </domain>
</protein>